<gene>
    <name evidence="2" type="ORF">W59_39289</name>
</gene>
<dbReference type="Proteomes" id="UP000006447">
    <property type="component" value="Unassembled WGS sequence"/>
</dbReference>
<accession>I0W661</accession>
<protein>
    <submittedName>
        <fullName evidence="2">Fatty acid-CoA racemase</fullName>
    </submittedName>
</protein>
<dbReference type="InterPro" id="IPR023606">
    <property type="entry name" value="CoA-Trfase_III_dom_1_sf"/>
</dbReference>
<dbReference type="InterPro" id="IPR044855">
    <property type="entry name" value="CoA-Trfase_III_dom3_sf"/>
</dbReference>
<dbReference type="PANTHER" id="PTHR48228:SF5">
    <property type="entry name" value="ALPHA-METHYLACYL-COA RACEMASE"/>
    <property type="match status" value="1"/>
</dbReference>
<dbReference type="PANTHER" id="PTHR48228">
    <property type="entry name" value="SUCCINYL-COA--D-CITRAMALATE COA-TRANSFERASE"/>
    <property type="match status" value="1"/>
</dbReference>
<dbReference type="Gene3D" id="3.30.1540.10">
    <property type="entry name" value="formyl-coa transferase, domain 3"/>
    <property type="match status" value="1"/>
</dbReference>
<dbReference type="InterPro" id="IPR003673">
    <property type="entry name" value="CoA-Trfase_fam_III"/>
</dbReference>
<sequence length="390" mass="41031">MTSSPPTRDPIDQRGPLSGIRVLELGGIGPGPFAGMLLGDLGAEVIRVDRVQDAGKSDPHPILHRNRRSVTIDLKDPRGADVVLALAETADAVIEGFRPTVAERLGVGPDALLARNPALVYARMTGWGQDGPLAAEPGHDINFIALTGVLHAIGPADEPVVPLNLVGDMGGGGMFLAFGLLAAVVNARSTGRGQVVDAAMTDGSATLLAMIHGFLNAGGWQDERERNSIDGASPCYGVYRCSDDRHIALGVGDSRSYTALLEVLGLADDPDFADRRDQGAWPVMRKKLGEVFCTRGRDTWEQVFAGRGACVTPVLSLTEAPRHPHNVARNTFRTSPEGHIEPAPAPRFSGTPAAEPSRAPVVGSDTDGVLVHAGYGPDRIAQLRARGVVG</sequence>
<evidence type="ECO:0000313" key="2">
    <source>
        <dbReference type="EMBL" id="EID71877.1"/>
    </source>
</evidence>
<dbReference type="SUPFAM" id="SSF89796">
    <property type="entry name" value="CoA-transferase family III (CaiB/BaiF)"/>
    <property type="match status" value="1"/>
</dbReference>
<organism evidence="2 3">
    <name type="scientific">Rhodococcus opacus RKJ300 = JCM 13270</name>
    <dbReference type="NCBI Taxonomy" id="1165867"/>
    <lineage>
        <taxon>Bacteria</taxon>
        <taxon>Bacillati</taxon>
        <taxon>Actinomycetota</taxon>
        <taxon>Actinomycetes</taxon>
        <taxon>Mycobacteriales</taxon>
        <taxon>Nocardiaceae</taxon>
        <taxon>Rhodococcus</taxon>
    </lineage>
</organism>
<dbReference type="AlphaFoldDB" id="I0W661"/>
<evidence type="ECO:0000313" key="3">
    <source>
        <dbReference type="Proteomes" id="UP000006447"/>
    </source>
</evidence>
<name>I0W661_RHOOP</name>
<dbReference type="RefSeq" id="WP_007301692.1">
    <property type="nucleotide sequence ID" value="NZ_AJJH01000178.1"/>
</dbReference>
<dbReference type="GO" id="GO:0003824">
    <property type="term" value="F:catalytic activity"/>
    <property type="evidence" value="ECO:0007669"/>
    <property type="project" value="InterPro"/>
</dbReference>
<reference evidence="2 3" key="1">
    <citation type="journal article" date="2012" name="J. Bacteriol.">
        <title>Draft genome sequence of the nitrophenol-degrading actinomycete Rhodococcus imtechensis RKJ300.</title>
        <authorList>
            <person name="Vikram S."/>
            <person name="Kumar S."/>
            <person name="Subramanian S."/>
            <person name="Raghava G.P."/>
        </authorList>
    </citation>
    <scope>NUCLEOTIDE SEQUENCE [LARGE SCALE GENOMIC DNA]</scope>
    <source>
        <strain evidence="2 3">RKJ300</strain>
    </source>
</reference>
<comment type="caution">
    <text evidence="2">The sequence shown here is derived from an EMBL/GenBank/DDBJ whole genome shotgun (WGS) entry which is preliminary data.</text>
</comment>
<dbReference type="PATRIC" id="fig|1165867.3.peg.8057"/>
<feature type="region of interest" description="Disordered" evidence="1">
    <location>
        <begin position="327"/>
        <end position="361"/>
    </location>
</feature>
<dbReference type="EMBL" id="AJJH01000178">
    <property type="protein sequence ID" value="EID71877.1"/>
    <property type="molecule type" value="Genomic_DNA"/>
</dbReference>
<dbReference type="Gene3D" id="3.40.50.10540">
    <property type="entry name" value="Crotonobetainyl-coa:carnitine coa-transferase, domain 1"/>
    <property type="match status" value="1"/>
</dbReference>
<dbReference type="InterPro" id="IPR050509">
    <property type="entry name" value="CoA-transferase_III"/>
</dbReference>
<dbReference type="Pfam" id="PF02515">
    <property type="entry name" value="CoA_transf_3"/>
    <property type="match status" value="1"/>
</dbReference>
<proteinExistence type="predicted"/>
<evidence type="ECO:0000256" key="1">
    <source>
        <dbReference type="SAM" id="MobiDB-lite"/>
    </source>
</evidence>